<dbReference type="KEGG" id="cef:CE0743"/>
<evidence type="ECO:0000256" key="1">
    <source>
        <dbReference type="SAM" id="MobiDB-lite"/>
    </source>
</evidence>
<accession>C8NLV9</accession>
<accession>Q8FRL8</accession>
<evidence type="ECO:0000313" key="3">
    <source>
        <dbReference type="Proteomes" id="UP000001409"/>
    </source>
</evidence>
<dbReference type="HOGENOM" id="CLU_3060575_0_0_11"/>
<proteinExistence type="predicted"/>
<organism evidence="2 3">
    <name type="scientific">Corynebacterium efficiens (strain DSM 44549 / YS-314 / AJ 12310 / JCM 11189 / NBRC 100395)</name>
    <dbReference type="NCBI Taxonomy" id="196164"/>
    <lineage>
        <taxon>Bacteria</taxon>
        <taxon>Bacillati</taxon>
        <taxon>Actinomycetota</taxon>
        <taxon>Actinomycetes</taxon>
        <taxon>Mycobacteriales</taxon>
        <taxon>Corynebacteriaceae</taxon>
        <taxon>Corynebacterium</taxon>
    </lineage>
</organism>
<keyword evidence="3" id="KW-1185">Reference proteome</keyword>
<feature type="region of interest" description="Disordered" evidence="1">
    <location>
        <begin position="12"/>
        <end position="40"/>
    </location>
</feature>
<sequence length="53" mass="5889">MFFLQLRHERFVTGKSNRPAGPTGNRATRGTPDPVGGGGRRQAWFYAQVALTR</sequence>
<dbReference type="Proteomes" id="UP000001409">
    <property type="component" value="Chromosome"/>
</dbReference>
<reference evidence="2 3" key="1">
    <citation type="journal article" date="2003" name="Genome Res.">
        <title>Comparative complete genome sequence analysis of the amino acid replacements responsible for the thermostability of Corynebacterium efficiens.</title>
        <authorList>
            <person name="Nishio Y."/>
            <person name="Nakamura Y."/>
            <person name="Kawarabayasi Y."/>
            <person name="Usuda Y."/>
            <person name="Kimura E."/>
            <person name="Sugimoto S."/>
            <person name="Matsui K."/>
            <person name="Yamagishi A."/>
            <person name="Kikuchi H."/>
            <person name="Ikeo K."/>
            <person name="Gojobori T."/>
        </authorList>
    </citation>
    <scope>NUCLEOTIDE SEQUENCE [LARGE SCALE GENOMIC DNA]</scope>
    <source>
        <strain evidence="3">DSM 44549 / YS-314 / AJ 12310 / JCM 11189 / NBRC 100395</strain>
    </source>
</reference>
<dbReference type="AlphaFoldDB" id="Q8FRL8"/>
<evidence type="ECO:0000313" key="2">
    <source>
        <dbReference type="EMBL" id="BAC17553.1"/>
    </source>
</evidence>
<dbReference type="EMBL" id="BA000035">
    <property type="protein sequence ID" value="BAC17553.1"/>
    <property type="molecule type" value="Genomic_DNA"/>
</dbReference>
<protein>
    <submittedName>
        <fullName evidence="2">Uncharacterized protein</fullName>
    </submittedName>
</protein>
<name>Q8FRL8_COREF</name>